<name>A0A090AJG0_9GAMM</name>
<dbReference type="EMBL" id="AP014633">
    <property type="protein sequence ID" value="BAP57589.1"/>
    <property type="molecule type" value="Genomic_DNA"/>
</dbReference>
<dbReference type="HOGENOM" id="CLU_836617_0_0_6"/>
<organism evidence="1 2">
    <name type="scientific">Thioploca ingrica</name>
    <dbReference type="NCBI Taxonomy" id="40754"/>
    <lineage>
        <taxon>Bacteria</taxon>
        <taxon>Pseudomonadati</taxon>
        <taxon>Pseudomonadota</taxon>
        <taxon>Gammaproteobacteria</taxon>
        <taxon>Thiotrichales</taxon>
        <taxon>Thiotrichaceae</taxon>
        <taxon>Thioploca</taxon>
    </lineage>
</organism>
<sequence length="332" mass="39142">MGNISYKWEILGTFDNEILSLEFISPSKGWMSELLIDKTGEPEMWQEYKKGTNRIQVTGDGGKTWKIIYESPGSFIEQFQYMDTTRWLLGVKSTYQEGEGRPDFMLYKSIDEGHHWEAFCQLPVPHSIEGFYFFDDYKGYVWTLAKLFATSDRGKTWNLITSTDMPYKTGKIYRIGLANFFYFIDNNEVKKVNPWENTNIYLTLPIDFKAKDIFANPLQSKVYILGQTPSRWHLLEYENDQLVSTEVVPIKEKQFELEAFVYGKNTFQVIGSTLSFFKPYHFYVKDPTAWHKESLSGKKNFEYFAFWENHTWAVRIALFQGNRELLHREITQ</sequence>
<dbReference type="KEGG" id="tig:THII_3292"/>
<gene>
    <name evidence="1" type="ORF">THII_3292</name>
</gene>
<evidence type="ECO:0000313" key="2">
    <source>
        <dbReference type="Proteomes" id="UP000031623"/>
    </source>
</evidence>
<dbReference type="Gene3D" id="2.130.10.10">
    <property type="entry name" value="YVTN repeat-like/Quinoprotein amine dehydrogenase"/>
    <property type="match status" value="1"/>
</dbReference>
<dbReference type="AlphaFoldDB" id="A0A090AJG0"/>
<proteinExistence type="predicted"/>
<evidence type="ECO:0000313" key="1">
    <source>
        <dbReference type="EMBL" id="BAP57589.1"/>
    </source>
</evidence>
<reference evidence="1 2" key="1">
    <citation type="journal article" date="2014" name="ISME J.">
        <title>Ecophysiology of Thioploca ingrica as revealed by the complete genome sequence supplemented with proteomic evidence.</title>
        <authorList>
            <person name="Kojima H."/>
            <person name="Ogura Y."/>
            <person name="Yamamoto N."/>
            <person name="Togashi T."/>
            <person name="Mori H."/>
            <person name="Watanabe T."/>
            <person name="Nemoto F."/>
            <person name="Kurokawa K."/>
            <person name="Hayashi T."/>
            <person name="Fukui M."/>
        </authorList>
    </citation>
    <scope>NUCLEOTIDE SEQUENCE [LARGE SCALE GENOMIC DNA]</scope>
</reference>
<protein>
    <submittedName>
        <fullName evidence="1">Uncharacterized protein</fullName>
    </submittedName>
</protein>
<keyword evidence="2" id="KW-1185">Reference proteome</keyword>
<dbReference type="Proteomes" id="UP000031623">
    <property type="component" value="Chromosome"/>
</dbReference>
<dbReference type="SUPFAM" id="SSF110296">
    <property type="entry name" value="Oligoxyloglucan reducing end-specific cellobiohydrolase"/>
    <property type="match status" value="1"/>
</dbReference>
<dbReference type="InterPro" id="IPR015943">
    <property type="entry name" value="WD40/YVTN_repeat-like_dom_sf"/>
</dbReference>
<dbReference type="STRING" id="40754.THII_3292"/>
<accession>A0A090AJG0</accession>